<dbReference type="Proteomes" id="UP000282574">
    <property type="component" value="Unassembled WGS sequence"/>
</dbReference>
<protein>
    <submittedName>
        <fullName evidence="1">Uncharacterized protein</fullName>
    </submittedName>
</protein>
<sequence>MTPQIPDRFLYHDESYILVAVYGKGLITPQQYEMQTRSISTGCRRGFCSTYEVTNDALFLTEMVIGIVENGYRPIQGIMPERSSNTNNNYFEHPTYKGLRLLAPFTGRIRLGKDFIENVGYVYGQDPKDIDYKILLEFTFDAGKLVSVQDLSASNAKKRDNNSNLVRLEQNRIARQIAESLLELHFGSLDEELLAILEPLLKLLPGEFTRLLQLSREEFLTESVRKLSELDYQFKVGQK</sequence>
<evidence type="ECO:0000313" key="2">
    <source>
        <dbReference type="Proteomes" id="UP000282574"/>
    </source>
</evidence>
<comment type="caution">
    <text evidence="1">The sequence shown here is derived from an EMBL/GenBank/DDBJ whole genome shotgun (WGS) entry which is preliminary data.</text>
</comment>
<gene>
    <name evidence="1" type="ORF">DSM107010_35150</name>
</gene>
<name>A0AB37UIN1_9CYAN</name>
<reference evidence="1 2" key="1">
    <citation type="journal article" date="2019" name="Genome Biol. Evol.">
        <title>Day and night: Metabolic profiles and evolutionary relationships of six axenic non-marine cyanobacteria.</title>
        <authorList>
            <person name="Will S.E."/>
            <person name="Henke P."/>
            <person name="Boedeker C."/>
            <person name="Huang S."/>
            <person name="Brinkmann H."/>
            <person name="Rohde M."/>
            <person name="Jarek M."/>
            <person name="Friedl T."/>
            <person name="Seufert S."/>
            <person name="Schumacher M."/>
            <person name="Overmann J."/>
            <person name="Neumann-Schaal M."/>
            <person name="Petersen J."/>
        </authorList>
    </citation>
    <scope>NUCLEOTIDE SEQUENCE [LARGE SCALE GENOMIC DNA]</scope>
    <source>
        <strain evidence="1 2">SAG 39.79</strain>
    </source>
</reference>
<accession>A0AB37UIN1</accession>
<dbReference type="AlphaFoldDB" id="A0AB37UIN1"/>
<proteinExistence type="predicted"/>
<dbReference type="EMBL" id="RSCK01000029">
    <property type="protein sequence ID" value="RUT11246.1"/>
    <property type="molecule type" value="Genomic_DNA"/>
</dbReference>
<organism evidence="1 2">
    <name type="scientific">Chroococcidiopsis cubana SAG 39.79</name>
    <dbReference type="NCBI Taxonomy" id="388085"/>
    <lineage>
        <taxon>Bacteria</taxon>
        <taxon>Bacillati</taxon>
        <taxon>Cyanobacteriota</taxon>
        <taxon>Cyanophyceae</taxon>
        <taxon>Chroococcidiopsidales</taxon>
        <taxon>Chroococcidiopsidaceae</taxon>
        <taxon>Chroococcidiopsis</taxon>
    </lineage>
</organism>
<evidence type="ECO:0000313" key="1">
    <source>
        <dbReference type="EMBL" id="RUT11246.1"/>
    </source>
</evidence>
<keyword evidence="2" id="KW-1185">Reference proteome</keyword>
<dbReference type="RefSeq" id="WP_199755610.1">
    <property type="nucleotide sequence ID" value="NZ_JAVKZF010000004.1"/>
</dbReference>